<dbReference type="SUPFAM" id="SSF46689">
    <property type="entry name" value="Homeodomain-like"/>
    <property type="match status" value="1"/>
</dbReference>
<gene>
    <name evidence="9" type="ORF">dsmv_0433</name>
</gene>
<keyword evidence="5" id="KW-0804">Transcription</keyword>
<dbReference type="InterPro" id="IPR002078">
    <property type="entry name" value="Sigma_54_int"/>
</dbReference>
<keyword evidence="4" id="KW-0238">DNA-binding</keyword>
<dbReference type="SUPFAM" id="SSF52172">
    <property type="entry name" value="CheY-like"/>
    <property type="match status" value="1"/>
</dbReference>
<dbReference type="FunFam" id="3.40.50.300:FF:000006">
    <property type="entry name" value="DNA-binding transcriptional regulator NtrC"/>
    <property type="match status" value="1"/>
</dbReference>
<dbReference type="PROSITE" id="PS50110">
    <property type="entry name" value="RESPONSE_REGULATORY"/>
    <property type="match status" value="1"/>
</dbReference>
<evidence type="ECO:0000256" key="6">
    <source>
        <dbReference type="PROSITE-ProRule" id="PRU00169"/>
    </source>
</evidence>
<dbReference type="Gene3D" id="1.10.10.60">
    <property type="entry name" value="Homeodomain-like"/>
    <property type="match status" value="1"/>
</dbReference>
<evidence type="ECO:0000256" key="2">
    <source>
        <dbReference type="ARBA" id="ARBA00022840"/>
    </source>
</evidence>
<evidence type="ECO:0000259" key="8">
    <source>
        <dbReference type="PROSITE" id="PS50110"/>
    </source>
</evidence>
<dbReference type="PANTHER" id="PTHR32071">
    <property type="entry name" value="TRANSCRIPTIONAL REGULATORY PROTEIN"/>
    <property type="match status" value="1"/>
</dbReference>
<dbReference type="Pfam" id="PF00158">
    <property type="entry name" value="Sigma54_activat"/>
    <property type="match status" value="1"/>
</dbReference>
<dbReference type="InterPro" id="IPR002197">
    <property type="entry name" value="HTH_Fis"/>
</dbReference>
<evidence type="ECO:0000313" key="9">
    <source>
        <dbReference type="EMBL" id="EPR39023.1"/>
    </source>
</evidence>
<evidence type="ECO:0000256" key="4">
    <source>
        <dbReference type="ARBA" id="ARBA00023125"/>
    </source>
</evidence>
<evidence type="ECO:0000256" key="3">
    <source>
        <dbReference type="ARBA" id="ARBA00023015"/>
    </source>
</evidence>
<dbReference type="GO" id="GO:0043565">
    <property type="term" value="F:sequence-specific DNA binding"/>
    <property type="evidence" value="ECO:0007669"/>
    <property type="project" value="InterPro"/>
</dbReference>
<dbReference type="SMART" id="SM00382">
    <property type="entry name" value="AAA"/>
    <property type="match status" value="1"/>
</dbReference>
<dbReference type="InterPro" id="IPR001789">
    <property type="entry name" value="Sig_transdc_resp-reg_receiver"/>
</dbReference>
<dbReference type="CDD" id="cd00009">
    <property type="entry name" value="AAA"/>
    <property type="match status" value="1"/>
</dbReference>
<dbReference type="GO" id="GO:0005524">
    <property type="term" value="F:ATP binding"/>
    <property type="evidence" value="ECO:0007669"/>
    <property type="project" value="UniProtKB-KW"/>
</dbReference>
<dbReference type="Pfam" id="PF02954">
    <property type="entry name" value="HTH_8"/>
    <property type="match status" value="1"/>
</dbReference>
<evidence type="ECO:0000313" key="10">
    <source>
        <dbReference type="Proteomes" id="UP000014977"/>
    </source>
</evidence>
<dbReference type="InterPro" id="IPR011006">
    <property type="entry name" value="CheY-like_superfamily"/>
</dbReference>
<evidence type="ECO:0000256" key="1">
    <source>
        <dbReference type="ARBA" id="ARBA00022741"/>
    </source>
</evidence>
<dbReference type="PROSITE" id="PS00675">
    <property type="entry name" value="SIGMA54_INTERACT_1"/>
    <property type="match status" value="1"/>
</dbReference>
<protein>
    <submittedName>
        <fullName evidence="9">Putative two component, sigma54 specific, transcriptional regulator</fullName>
    </submittedName>
</protein>
<feature type="domain" description="Response regulatory" evidence="8">
    <location>
        <begin position="3"/>
        <end position="121"/>
    </location>
</feature>
<dbReference type="EMBL" id="ATHJ01000094">
    <property type="protein sequence ID" value="EPR39023.1"/>
    <property type="molecule type" value="Genomic_DNA"/>
</dbReference>
<dbReference type="Gene3D" id="1.10.8.60">
    <property type="match status" value="1"/>
</dbReference>
<dbReference type="CDD" id="cd00156">
    <property type="entry name" value="REC"/>
    <property type="match status" value="1"/>
</dbReference>
<dbReference type="InterPro" id="IPR009057">
    <property type="entry name" value="Homeodomain-like_sf"/>
</dbReference>
<dbReference type="InterPro" id="IPR027417">
    <property type="entry name" value="P-loop_NTPase"/>
</dbReference>
<dbReference type="Gene3D" id="3.40.50.300">
    <property type="entry name" value="P-loop containing nucleotide triphosphate hydrolases"/>
    <property type="match status" value="1"/>
</dbReference>
<dbReference type="InterPro" id="IPR058031">
    <property type="entry name" value="AAA_lid_NorR"/>
</dbReference>
<proteinExistence type="predicted"/>
<organism evidence="9 10">
    <name type="scientific">Desulfococcus multivorans DSM 2059</name>
    <dbReference type="NCBI Taxonomy" id="1121405"/>
    <lineage>
        <taxon>Bacteria</taxon>
        <taxon>Pseudomonadati</taxon>
        <taxon>Thermodesulfobacteriota</taxon>
        <taxon>Desulfobacteria</taxon>
        <taxon>Desulfobacterales</taxon>
        <taxon>Desulfococcaceae</taxon>
        <taxon>Desulfococcus</taxon>
    </lineage>
</organism>
<dbReference type="SUPFAM" id="SSF52540">
    <property type="entry name" value="P-loop containing nucleoside triphosphate hydrolases"/>
    <property type="match status" value="1"/>
</dbReference>
<dbReference type="InterPro" id="IPR025662">
    <property type="entry name" value="Sigma_54_int_dom_ATP-bd_1"/>
</dbReference>
<comment type="caution">
    <text evidence="9">The sequence shown here is derived from an EMBL/GenBank/DDBJ whole genome shotgun (WGS) entry which is preliminary data.</text>
</comment>
<dbReference type="OrthoDB" id="9763792at2"/>
<dbReference type="eggNOG" id="COG2204">
    <property type="taxonomic scope" value="Bacteria"/>
</dbReference>
<dbReference type="PROSITE" id="PS50045">
    <property type="entry name" value="SIGMA54_INTERACT_4"/>
    <property type="match status" value="1"/>
</dbReference>
<dbReference type="PROSITE" id="PS00676">
    <property type="entry name" value="SIGMA54_INTERACT_2"/>
    <property type="match status" value="1"/>
</dbReference>
<reference evidence="9 10" key="1">
    <citation type="journal article" date="2013" name="Genome Announc.">
        <title>Draft genome sequences for three mercury-methylating, sulfate-reducing bacteria.</title>
        <authorList>
            <person name="Brown S.D."/>
            <person name="Hurt R.A.Jr."/>
            <person name="Gilmour C.C."/>
            <person name="Elias D.A."/>
        </authorList>
    </citation>
    <scope>NUCLEOTIDE SEQUENCE [LARGE SCALE GENOMIC DNA]</scope>
    <source>
        <strain evidence="9 10">DSM 2059</strain>
    </source>
</reference>
<dbReference type="InterPro" id="IPR025943">
    <property type="entry name" value="Sigma_54_int_dom_ATP-bd_2"/>
</dbReference>
<dbReference type="GO" id="GO:0006355">
    <property type="term" value="P:regulation of DNA-templated transcription"/>
    <property type="evidence" value="ECO:0007669"/>
    <property type="project" value="InterPro"/>
</dbReference>
<keyword evidence="1" id="KW-0547">Nucleotide-binding</keyword>
<dbReference type="Proteomes" id="UP000014977">
    <property type="component" value="Unassembled WGS sequence"/>
</dbReference>
<feature type="domain" description="Sigma-54 factor interaction" evidence="7">
    <location>
        <begin position="146"/>
        <end position="375"/>
    </location>
</feature>
<dbReference type="RefSeq" id="WP_020877095.1">
    <property type="nucleotide sequence ID" value="NZ_ATHJ01000094.1"/>
</dbReference>
<keyword evidence="10" id="KW-1185">Reference proteome</keyword>
<accession>S7V2Z1</accession>
<name>S7V2Z1_DESML</name>
<dbReference type="AlphaFoldDB" id="S7V2Z1"/>
<dbReference type="PROSITE" id="PS00688">
    <property type="entry name" value="SIGMA54_INTERACT_3"/>
    <property type="match status" value="1"/>
</dbReference>
<keyword evidence="3" id="KW-0805">Transcription regulation</keyword>
<feature type="modified residue" description="4-aspartylphosphate" evidence="6">
    <location>
        <position position="51"/>
    </location>
</feature>
<evidence type="ECO:0000259" key="7">
    <source>
        <dbReference type="PROSITE" id="PS50045"/>
    </source>
</evidence>
<sequence length="463" mass="52333">MESVLVICRNKEALQAIISAFPKDSRVDRAANPSRAMTFLKKNSYEFVFIDIDILQASYPDLPIDEALTVFRKGHEASEFIVMSSKSQIRQMVKALKFGAADYLTYPVEPEEVALVLKNLRESMMLASELAYLRERHFQEAAYELIDSQNTAMIKVFNSIRMVAPTRTPILLVGETGVGKGVLARLIHRQSHRKNAQFISVHCGAIPETLVENELFGHEKGAFTGAGHRKLGKFEIASEGTIFLDEIGTVTPLIQIKLLQVLQDGTFSRLGGEEELKTQARVIAATNADLKQMSQEGQFRKDLYYRLNVFPIEIPPLRKRLEDIPFFVEMFLKKLNRLYCKEIKGAHPSVIDALMHYSWPGNIRELENLIERAYIVETSRLLTPESFSVELIEAEAATKTIHSGASLAEGRRRAVEVFEKQYLTELLARHRGRVKSAAADAGVSTRQLSKLMLKYALRKEVFK</sequence>
<dbReference type="InterPro" id="IPR003593">
    <property type="entry name" value="AAA+_ATPase"/>
</dbReference>
<dbReference type="InterPro" id="IPR025944">
    <property type="entry name" value="Sigma_54_int_dom_CS"/>
</dbReference>
<dbReference type="STRING" id="897.B2D07_05675"/>
<dbReference type="Gene3D" id="3.40.50.2300">
    <property type="match status" value="1"/>
</dbReference>
<dbReference type="GO" id="GO:0000160">
    <property type="term" value="P:phosphorelay signal transduction system"/>
    <property type="evidence" value="ECO:0007669"/>
    <property type="project" value="InterPro"/>
</dbReference>
<keyword evidence="2" id="KW-0067">ATP-binding</keyword>
<keyword evidence="6" id="KW-0597">Phosphoprotein</keyword>
<evidence type="ECO:0000256" key="5">
    <source>
        <dbReference type="ARBA" id="ARBA00023163"/>
    </source>
</evidence>
<dbReference type="Pfam" id="PF25601">
    <property type="entry name" value="AAA_lid_14"/>
    <property type="match status" value="1"/>
</dbReference>